<reference evidence="1" key="1">
    <citation type="submission" date="2019-04" db="EMBL/GenBank/DDBJ databases">
        <title>Evolution of Biomass-Degrading Anaerobic Consortia Revealed by Metagenomics.</title>
        <authorList>
            <person name="Peng X."/>
        </authorList>
    </citation>
    <scope>NUCLEOTIDE SEQUENCE</scope>
    <source>
        <strain evidence="1">SIG551</strain>
    </source>
</reference>
<gene>
    <name evidence="1" type="ORF">E7512_11685</name>
</gene>
<comment type="caution">
    <text evidence="1">The sequence shown here is derived from an EMBL/GenBank/DDBJ whole genome shotgun (WGS) entry which is preliminary data.</text>
</comment>
<sequence>MRLPVDKKQKRLSPPKIGILLFTVMMLMVTGCTLPSSSAKAQSETQLATTLSNLFTRGWFDQCNTLQNVAKMAIGQEPGKSADYLLGYLQGGSPSRPGHFLRNDYFIQSELKDQLIPTEVRQSLDLFTAAESDYLEQLKNRLETDGRVPQEEAFQKNTRELADLIPYMNVRADNLIDKREVKLFQKNLEKAIQLMKAAFPRATFAGAFSPSDNIIVLPAS</sequence>
<dbReference type="AlphaFoldDB" id="A0A928KY44"/>
<evidence type="ECO:0000313" key="1">
    <source>
        <dbReference type="EMBL" id="MBE6834216.1"/>
    </source>
</evidence>
<dbReference type="PROSITE" id="PS51257">
    <property type="entry name" value="PROKAR_LIPOPROTEIN"/>
    <property type="match status" value="1"/>
</dbReference>
<dbReference type="RefSeq" id="WP_326840741.1">
    <property type="nucleotide sequence ID" value="NZ_SVNY01000006.1"/>
</dbReference>
<dbReference type="Proteomes" id="UP000754750">
    <property type="component" value="Unassembled WGS sequence"/>
</dbReference>
<protein>
    <submittedName>
        <fullName evidence="1">Uncharacterized protein</fullName>
    </submittedName>
</protein>
<name>A0A928KY44_9FIRM</name>
<evidence type="ECO:0000313" key="2">
    <source>
        <dbReference type="Proteomes" id="UP000754750"/>
    </source>
</evidence>
<proteinExistence type="predicted"/>
<dbReference type="EMBL" id="SVNY01000006">
    <property type="protein sequence ID" value="MBE6834216.1"/>
    <property type="molecule type" value="Genomic_DNA"/>
</dbReference>
<organism evidence="1 2">
    <name type="scientific">Faecalispora sporosphaeroides</name>
    <dbReference type="NCBI Taxonomy" id="1549"/>
    <lineage>
        <taxon>Bacteria</taxon>
        <taxon>Bacillati</taxon>
        <taxon>Bacillota</taxon>
        <taxon>Clostridia</taxon>
        <taxon>Eubacteriales</taxon>
        <taxon>Oscillospiraceae</taxon>
        <taxon>Faecalispora</taxon>
    </lineage>
</organism>
<accession>A0A928KY44</accession>